<keyword evidence="10" id="KW-1185">Reference proteome</keyword>
<dbReference type="PANTHER" id="PTHR30329">
    <property type="entry name" value="STATOR ELEMENT OF FLAGELLAR MOTOR COMPLEX"/>
    <property type="match status" value="1"/>
</dbReference>
<keyword evidence="6 7" id="KW-0472">Membrane</keyword>
<evidence type="ECO:0000313" key="10">
    <source>
        <dbReference type="Proteomes" id="UP001057481"/>
    </source>
</evidence>
<name>A0ABT0VGG6_9LACO</name>
<dbReference type="EMBL" id="JAGMVS010000042">
    <property type="protein sequence ID" value="MCM2436926.1"/>
    <property type="molecule type" value="Genomic_DNA"/>
</dbReference>
<evidence type="ECO:0000256" key="4">
    <source>
        <dbReference type="ARBA" id="ARBA00022692"/>
    </source>
</evidence>
<evidence type="ECO:0000256" key="1">
    <source>
        <dbReference type="ARBA" id="ARBA00004162"/>
    </source>
</evidence>
<dbReference type="Pfam" id="PF13677">
    <property type="entry name" value="MotB_plug"/>
    <property type="match status" value="1"/>
</dbReference>
<gene>
    <name evidence="9" type="ORF">KAK10_03145</name>
</gene>
<accession>A0ABT0VGG6</accession>
<evidence type="ECO:0000259" key="8">
    <source>
        <dbReference type="PROSITE" id="PS51123"/>
    </source>
</evidence>
<comment type="similarity">
    <text evidence="2">Belongs to the MotB family.</text>
</comment>
<evidence type="ECO:0000256" key="7">
    <source>
        <dbReference type="PROSITE-ProRule" id="PRU00473"/>
    </source>
</evidence>
<dbReference type="PROSITE" id="PS51123">
    <property type="entry name" value="OMPA_2"/>
    <property type="match status" value="1"/>
</dbReference>
<dbReference type="InterPro" id="IPR050330">
    <property type="entry name" value="Bact_OuterMem_StrucFunc"/>
</dbReference>
<evidence type="ECO:0000313" key="9">
    <source>
        <dbReference type="EMBL" id="MCM2436926.1"/>
    </source>
</evidence>
<keyword evidence="3" id="KW-1003">Cell membrane</keyword>
<comment type="subcellular location">
    <subcellularLocation>
        <location evidence="1">Cell membrane</location>
        <topology evidence="1">Single-pass membrane protein</topology>
    </subcellularLocation>
</comment>
<evidence type="ECO:0000256" key="3">
    <source>
        <dbReference type="ARBA" id="ARBA00022475"/>
    </source>
</evidence>
<dbReference type="Gene3D" id="3.30.1330.60">
    <property type="entry name" value="OmpA-like domain"/>
    <property type="match status" value="1"/>
</dbReference>
<sequence length="249" mass="27925">MKRKKRHEEEAGEGWLLPYSDMLTLLLALFIVLFAMSKVDSKKFAEVQQEFGTILSAKAGSNSIENSALDSNATTNSFIKDNVVKAKRLAAQRNAETQQLSSITRNLQSQIRQSALKNKVTIKLKQDGIHITMASSILFQTQSAKLTTPVKKALNQLGPYLKPLRNNTITIAGYTDNLPVANSQRYASNWDLSAQRAIAVMHFFVANKIIKEKNVTIEAFAANHPRANNQTQQGRAKNRRVEMVIQRHF</sequence>
<dbReference type="SUPFAM" id="SSF103088">
    <property type="entry name" value="OmpA-like"/>
    <property type="match status" value="1"/>
</dbReference>
<dbReference type="Pfam" id="PF00691">
    <property type="entry name" value="OmpA"/>
    <property type="match status" value="1"/>
</dbReference>
<dbReference type="Proteomes" id="UP001057481">
    <property type="component" value="Unassembled WGS sequence"/>
</dbReference>
<evidence type="ECO:0000256" key="5">
    <source>
        <dbReference type="ARBA" id="ARBA00022989"/>
    </source>
</evidence>
<evidence type="ECO:0000256" key="2">
    <source>
        <dbReference type="ARBA" id="ARBA00008914"/>
    </source>
</evidence>
<organism evidence="9 10">
    <name type="scientific">Periweissella beninensis</name>
    <dbReference type="NCBI Taxonomy" id="504936"/>
    <lineage>
        <taxon>Bacteria</taxon>
        <taxon>Bacillati</taxon>
        <taxon>Bacillota</taxon>
        <taxon>Bacilli</taxon>
        <taxon>Lactobacillales</taxon>
        <taxon>Lactobacillaceae</taxon>
        <taxon>Periweissella</taxon>
    </lineage>
</organism>
<dbReference type="InterPro" id="IPR036737">
    <property type="entry name" value="OmpA-like_sf"/>
</dbReference>
<feature type="domain" description="OmpA-like" evidence="8">
    <location>
        <begin position="126"/>
        <end position="249"/>
    </location>
</feature>
<protein>
    <submittedName>
        <fullName evidence="9">OmpA family protein</fullName>
    </submittedName>
</protein>
<proteinExistence type="inferred from homology"/>
<dbReference type="CDD" id="cd07185">
    <property type="entry name" value="OmpA_C-like"/>
    <property type="match status" value="1"/>
</dbReference>
<keyword evidence="5" id="KW-1133">Transmembrane helix</keyword>
<evidence type="ECO:0000256" key="6">
    <source>
        <dbReference type="ARBA" id="ARBA00023136"/>
    </source>
</evidence>
<keyword evidence="4" id="KW-0812">Transmembrane</keyword>
<reference evidence="9" key="1">
    <citation type="submission" date="2021-04" db="EMBL/GenBank/DDBJ databases">
        <title>Taxonomic assessment of Weissella genus.</title>
        <authorList>
            <person name="Fanelli F."/>
            <person name="Chieffi D."/>
            <person name="Dell'Aquila A."/>
            <person name="Gyu-Sung C."/>
            <person name="Franz C.M.A.P."/>
            <person name="Fusco V."/>
        </authorList>
    </citation>
    <scope>NUCLEOTIDE SEQUENCE</scope>
    <source>
        <strain evidence="9">LMG 25373</strain>
    </source>
</reference>
<comment type="caution">
    <text evidence="9">The sequence shown here is derived from an EMBL/GenBank/DDBJ whole genome shotgun (WGS) entry which is preliminary data.</text>
</comment>
<dbReference type="PANTHER" id="PTHR30329:SF21">
    <property type="entry name" value="LIPOPROTEIN YIAD-RELATED"/>
    <property type="match status" value="1"/>
</dbReference>
<dbReference type="InterPro" id="IPR006665">
    <property type="entry name" value="OmpA-like"/>
</dbReference>
<dbReference type="RefSeq" id="WP_205144093.1">
    <property type="nucleotide sequence ID" value="NZ_JAFBDN010000020.1"/>
</dbReference>
<dbReference type="InterPro" id="IPR025713">
    <property type="entry name" value="MotB-like_N_dom"/>
</dbReference>